<proteinExistence type="predicted"/>
<comment type="caution">
    <text evidence="1">The sequence shown here is derived from an EMBL/GenBank/DDBJ whole genome shotgun (WGS) entry which is preliminary data.</text>
</comment>
<dbReference type="AlphaFoldDB" id="A0A0F8ZVK5"/>
<reference evidence="1" key="1">
    <citation type="journal article" date="2015" name="Nature">
        <title>Complex archaea that bridge the gap between prokaryotes and eukaryotes.</title>
        <authorList>
            <person name="Spang A."/>
            <person name="Saw J.H."/>
            <person name="Jorgensen S.L."/>
            <person name="Zaremba-Niedzwiedzka K."/>
            <person name="Martijn J."/>
            <person name="Lind A.E."/>
            <person name="van Eijk R."/>
            <person name="Schleper C."/>
            <person name="Guy L."/>
            <person name="Ettema T.J."/>
        </authorList>
    </citation>
    <scope>NUCLEOTIDE SEQUENCE</scope>
</reference>
<name>A0A0F8ZVK5_9ZZZZ</name>
<organism evidence="1">
    <name type="scientific">marine sediment metagenome</name>
    <dbReference type="NCBI Taxonomy" id="412755"/>
    <lineage>
        <taxon>unclassified sequences</taxon>
        <taxon>metagenomes</taxon>
        <taxon>ecological metagenomes</taxon>
    </lineage>
</organism>
<evidence type="ECO:0000313" key="1">
    <source>
        <dbReference type="EMBL" id="KKK97878.1"/>
    </source>
</evidence>
<protein>
    <submittedName>
        <fullName evidence="1">Uncharacterized protein</fullName>
    </submittedName>
</protein>
<sequence>MTQKSFPDRTPGVDDLGVCPDCGREYVNINNWHALCLLCLDTKLVPRFSFAERIQLREERWLATWPEANCASKTIRKKRFWLWRIDGVEGVFVATGSHHKPIDEPCVAKPPEVIAVAVRPMSFLLRRFTPVED</sequence>
<accession>A0A0F8ZVK5</accession>
<gene>
    <name evidence="1" type="ORF">LCGC14_2648340</name>
</gene>
<dbReference type="EMBL" id="LAZR01045854">
    <property type="protein sequence ID" value="KKK97878.1"/>
    <property type="molecule type" value="Genomic_DNA"/>
</dbReference>